<sequence>MVRTPYGENGEGDNDVRRMKLQMQAQEQYMSQLQQRISHQSNMIENLNAEIAKLKQVIQQKDEEIERYSKRMEEERYWKEQDAQARNERENELKLKIRDLEIEIDRLKKETFTKPKEEESFTPVHIETEEIDRLLEELVTYYSKPTDDKFVNALTSLVQYCKKNGTVSQRILGVLSNSNLPKNAETLANELGVEKRKIDQLMFNLEKKGLIKQIGEGYALVTSSLVQATKIEEDWESVEPKKVFDNLKTIVTVSRDKEQIIKAFDKARDALMEAGALSPFMRHKMSQLIEKMRRKPIDVEEIIGIIEEWKEELT</sequence>
<feature type="coiled-coil region" evidence="1">
    <location>
        <begin position="16"/>
        <end position="110"/>
    </location>
</feature>
<organism evidence="2">
    <name type="scientific">Candidatus Heimdallarchaeum aukensis</name>
    <dbReference type="NCBI Taxonomy" id="2876573"/>
    <lineage>
        <taxon>Archaea</taxon>
        <taxon>Promethearchaeati</taxon>
        <taxon>Candidatus Heimdallarchaeota</taxon>
        <taxon>Candidatus Heimdallarchaeia (ex Rinke et al. 2021) (nom. nud.)</taxon>
        <taxon>Candidatus Heimdallarchaeales</taxon>
        <taxon>Candidatus Heimdallarchaeaceae</taxon>
        <taxon>Candidatus Heimdallarchaeum</taxon>
    </lineage>
</organism>
<name>A0A9Y1BN02_9ARCH</name>
<reference evidence="2" key="1">
    <citation type="journal article" date="2022" name="Nat. Microbiol.">
        <title>Unique mobile elements and scalable gene flow at the prokaryote-eukaryote boundary revealed by circularized Asgard archaea genomes.</title>
        <authorList>
            <person name="Wu F."/>
            <person name="Speth D.R."/>
            <person name="Philosof A."/>
            <person name="Cremiere A."/>
            <person name="Narayanan A."/>
            <person name="Barco R.A."/>
            <person name="Connon S.A."/>
            <person name="Amend J.P."/>
            <person name="Antoshechkin I.A."/>
            <person name="Orphan V.J."/>
        </authorList>
    </citation>
    <scope>NUCLEOTIDE SEQUENCE</scope>
    <source>
        <strain evidence="2">PM71</strain>
    </source>
</reference>
<evidence type="ECO:0000313" key="2">
    <source>
        <dbReference type="EMBL" id="UJG41792.1"/>
    </source>
</evidence>
<evidence type="ECO:0000256" key="1">
    <source>
        <dbReference type="SAM" id="Coils"/>
    </source>
</evidence>
<dbReference type="InterPro" id="IPR036388">
    <property type="entry name" value="WH-like_DNA-bd_sf"/>
</dbReference>
<dbReference type="Gene3D" id="1.10.10.10">
    <property type="entry name" value="Winged helix-like DNA-binding domain superfamily/Winged helix DNA-binding domain"/>
    <property type="match status" value="1"/>
</dbReference>
<dbReference type="Proteomes" id="UP001201020">
    <property type="component" value="Chromosome"/>
</dbReference>
<dbReference type="InterPro" id="IPR036390">
    <property type="entry name" value="WH_DNA-bd_sf"/>
</dbReference>
<protein>
    <submittedName>
        <fullName evidence="2">Uncharacterized protein</fullName>
    </submittedName>
</protein>
<accession>A0A9Y1BN02</accession>
<dbReference type="SUPFAM" id="SSF46785">
    <property type="entry name" value="Winged helix' DNA-binding domain"/>
    <property type="match status" value="1"/>
</dbReference>
<dbReference type="AlphaFoldDB" id="A0A9Y1BN02"/>
<keyword evidence="1" id="KW-0175">Coiled coil</keyword>
<gene>
    <name evidence="2" type="ORF">K9W45_04845</name>
</gene>
<dbReference type="EMBL" id="CP084166">
    <property type="protein sequence ID" value="UJG41792.1"/>
    <property type="molecule type" value="Genomic_DNA"/>
</dbReference>
<proteinExistence type="predicted"/>